<evidence type="ECO:0000259" key="4">
    <source>
        <dbReference type="Pfam" id="PF00339"/>
    </source>
</evidence>
<evidence type="ECO:0000256" key="3">
    <source>
        <dbReference type="SAM" id="MobiDB-lite"/>
    </source>
</evidence>
<dbReference type="SUPFAM" id="SSF81296">
    <property type="entry name" value="E set domains"/>
    <property type="match status" value="1"/>
</dbReference>
<dbReference type="EMBL" id="VTPC01089915">
    <property type="protein sequence ID" value="KAF2885546.1"/>
    <property type="molecule type" value="Genomic_DNA"/>
</dbReference>
<dbReference type="InterPro" id="IPR011021">
    <property type="entry name" value="Arrestin-like_N"/>
</dbReference>
<dbReference type="Proteomes" id="UP000801492">
    <property type="component" value="Unassembled WGS sequence"/>
</dbReference>
<evidence type="ECO:0000313" key="7">
    <source>
        <dbReference type="Proteomes" id="UP000801492"/>
    </source>
</evidence>
<reference evidence="6" key="1">
    <citation type="submission" date="2019-08" db="EMBL/GenBank/DDBJ databases">
        <title>The genome of the North American firefly Photinus pyralis.</title>
        <authorList>
            <consortium name="Photinus pyralis genome working group"/>
            <person name="Fallon T.R."/>
            <person name="Sander Lower S.E."/>
            <person name="Weng J.-K."/>
        </authorList>
    </citation>
    <scope>NUCLEOTIDE SEQUENCE</scope>
    <source>
        <strain evidence="6">TRF0915ILg1</strain>
        <tissue evidence="6">Whole body</tissue>
    </source>
</reference>
<evidence type="ECO:0000256" key="2">
    <source>
        <dbReference type="ARBA" id="ARBA00022606"/>
    </source>
</evidence>
<proteinExistence type="inferred from homology"/>
<feature type="compositionally biased region" description="Basic and acidic residues" evidence="3">
    <location>
        <begin position="303"/>
        <end position="321"/>
    </location>
</feature>
<comment type="similarity">
    <text evidence="1">Belongs to the arrestin family.</text>
</comment>
<keyword evidence="7" id="KW-1185">Reference proteome</keyword>
<evidence type="ECO:0000256" key="1">
    <source>
        <dbReference type="ARBA" id="ARBA00005298"/>
    </source>
</evidence>
<accession>A0A8K0CH38</accession>
<dbReference type="Pfam" id="PF00339">
    <property type="entry name" value="Arrestin_N"/>
    <property type="match status" value="1"/>
</dbReference>
<evidence type="ECO:0000313" key="6">
    <source>
        <dbReference type="EMBL" id="KAF2885546.1"/>
    </source>
</evidence>
<dbReference type="InterPro" id="IPR014756">
    <property type="entry name" value="Ig_E-set"/>
</dbReference>
<organism evidence="6 7">
    <name type="scientific">Ignelater luminosus</name>
    <name type="common">Cucubano</name>
    <name type="synonym">Pyrophorus luminosus</name>
    <dbReference type="NCBI Taxonomy" id="2038154"/>
    <lineage>
        <taxon>Eukaryota</taxon>
        <taxon>Metazoa</taxon>
        <taxon>Ecdysozoa</taxon>
        <taxon>Arthropoda</taxon>
        <taxon>Hexapoda</taxon>
        <taxon>Insecta</taxon>
        <taxon>Pterygota</taxon>
        <taxon>Neoptera</taxon>
        <taxon>Endopterygota</taxon>
        <taxon>Coleoptera</taxon>
        <taxon>Polyphaga</taxon>
        <taxon>Elateriformia</taxon>
        <taxon>Elateroidea</taxon>
        <taxon>Elateridae</taxon>
        <taxon>Agrypninae</taxon>
        <taxon>Pyrophorini</taxon>
        <taxon>Ignelater</taxon>
    </lineage>
</organism>
<feature type="domain" description="Arrestin C-terminal-like" evidence="5">
    <location>
        <begin position="90"/>
        <end position="201"/>
    </location>
</feature>
<evidence type="ECO:0000259" key="5">
    <source>
        <dbReference type="Pfam" id="PF02752"/>
    </source>
</evidence>
<dbReference type="PANTHER" id="PTHR11188">
    <property type="entry name" value="ARRESTIN DOMAIN CONTAINING PROTEIN"/>
    <property type="match status" value="1"/>
</dbReference>
<dbReference type="InterPro" id="IPR014752">
    <property type="entry name" value="Arrestin-like_C"/>
</dbReference>
<gene>
    <name evidence="6" type="ORF">ILUMI_20614</name>
</gene>
<dbReference type="Gene3D" id="2.60.40.640">
    <property type="match status" value="2"/>
</dbReference>
<dbReference type="InterPro" id="IPR050357">
    <property type="entry name" value="Arrestin_domain-protein"/>
</dbReference>
<dbReference type="OrthoDB" id="2333384at2759"/>
<keyword evidence="2" id="KW-0716">Sensory transduction</keyword>
<sequence>MGNVDIGETEELFSFKTSVPPHLPATWEGKYGTVRYIAKVMIKEQKKPIQVFTQEIPVCPKRNLQLEQHLLCEARQDISRNFRYGIINLGNIYISMWLPLCGIAAGQGIPLLCTINNESTVQFGGLIFVLTQLQVYRSLQPTKATKVHRHDVCRIPRMVDILQGKYEFYCVLQTNHDLYPTNQFWKCKCCQVIYEVWVSLQGAIPRYKAYGYPNIDSPGIPLIIGTEPLCEWDNKLLTNDVMESVFSTRPPVIMEPLPPDDDIEEMLNNADEELDYETERNLSRQLVDEPMFQINDEDDDTLEEVKSDEDVTKNNRKNSET</sequence>
<dbReference type="InterPro" id="IPR011022">
    <property type="entry name" value="Arrestin_C-like"/>
</dbReference>
<name>A0A8K0CH38_IGNLU</name>
<protein>
    <submittedName>
        <fullName evidence="6">Uncharacterized protein</fullName>
    </submittedName>
</protein>
<dbReference type="PANTHER" id="PTHR11188:SF176">
    <property type="entry name" value="ARRESTIN DOMAIN-CONTAINING PROTEIN 1"/>
    <property type="match status" value="1"/>
</dbReference>
<dbReference type="AlphaFoldDB" id="A0A8K0CH38"/>
<dbReference type="GO" id="GO:0005737">
    <property type="term" value="C:cytoplasm"/>
    <property type="evidence" value="ECO:0007669"/>
    <property type="project" value="TreeGrafter"/>
</dbReference>
<feature type="domain" description="Arrestin-like N-terminal" evidence="4">
    <location>
        <begin position="12"/>
        <end position="63"/>
    </location>
</feature>
<dbReference type="Pfam" id="PF02752">
    <property type="entry name" value="Arrestin_C"/>
    <property type="match status" value="1"/>
</dbReference>
<dbReference type="GO" id="GO:0015031">
    <property type="term" value="P:protein transport"/>
    <property type="evidence" value="ECO:0007669"/>
    <property type="project" value="TreeGrafter"/>
</dbReference>
<comment type="caution">
    <text evidence="6">The sequence shown here is derived from an EMBL/GenBank/DDBJ whole genome shotgun (WGS) entry which is preliminary data.</text>
</comment>
<feature type="region of interest" description="Disordered" evidence="3">
    <location>
        <begin position="282"/>
        <end position="321"/>
    </location>
</feature>